<keyword evidence="1" id="KW-0732">Signal</keyword>
<dbReference type="EMBL" id="JBAFSM010000012">
    <property type="protein sequence ID" value="MEG3437058.1"/>
    <property type="molecule type" value="Genomic_DNA"/>
</dbReference>
<sequence>MTRKMLVLSTASSSLLSLLILTNAVQASPESSPVHLQGMNTSLEMAILNPANREENPIFRHIGCSCAVCTRSTAL</sequence>
<dbReference type="AlphaFoldDB" id="A0AAW9QU43"/>
<feature type="chain" id="PRO_5043790905" evidence="1">
    <location>
        <begin position="28"/>
        <end position="75"/>
    </location>
</feature>
<evidence type="ECO:0000256" key="1">
    <source>
        <dbReference type="SAM" id="SignalP"/>
    </source>
</evidence>
<comment type="caution">
    <text evidence="2">The sequence shown here is derived from an EMBL/GenBank/DDBJ whole genome shotgun (WGS) entry which is preliminary data.</text>
</comment>
<evidence type="ECO:0000313" key="2">
    <source>
        <dbReference type="EMBL" id="MEG3437058.1"/>
    </source>
</evidence>
<dbReference type="Proteomes" id="UP001328733">
    <property type="component" value="Unassembled WGS sequence"/>
</dbReference>
<dbReference type="RefSeq" id="WP_332864542.1">
    <property type="nucleotide sequence ID" value="NZ_JBAFSM010000012.1"/>
</dbReference>
<organism evidence="2 3">
    <name type="scientific">Pannus brasiliensis CCIBt3594</name>
    <dbReference type="NCBI Taxonomy" id="1427578"/>
    <lineage>
        <taxon>Bacteria</taxon>
        <taxon>Bacillati</taxon>
        <taxon>Cyanobacteriota</taxon>
        <taxon>Cyanophyceae</taxon>
        <taxon>Oscillatoriophycideae</taxon>
        <taxon>Chroococcales</taxon>
        <taxon>Microcystaceae</taxon>
        <taxon>Pannus</taxon>
    </lineage>
</organism>
<reference evidence="2 3" key="1">
    <citation type="submission" date="2024-01" db="EMBL/GenBank/DDBJ databases">
        <title>Genomic insights into the taxonomy and metabolism of the cyanobacterium Pannus brasiliensis CCIBt3594.</title>
        <authorList>
            <person name="Machado M."/>
            <person name="Botero N.B."/>
            <person name="Andreote A.P.D."/>
            <person name="Feitosa A.M.T."/>
            <person name="Popin R."/>
            <person name="Sivonen K."/>
            <person name="Fiore M.F."/>
        </authorList>
    </citation>
    <scope>NUCLEOTIDE SEQUENCE [LARGE SCALE GENOMIC DNA]</scope>
    <source>
        <strain evidence="2 3">CCIBt3594</strain>
    </source>
</reference>
<evidence type="ECO:0000313" key="3">
    <source>
        <dbReference type="Proteomes" id="UP001328733"/>
    </source>
</evidence>
<name>A0AAW9QU43_9CHRO</name>
<keyword evidence="3" id="KW-1185">Reference proteome</keyword>
<proteinExistence type="predicted"/>
<accession>A0AAW9QU43</accession>
<feature type="signal peptide" evidence="1">
    <location>
        <begin position="1"/>
        <end position="27"/>
    </location>
</feature>
<protein>
    <submittedName>
        <fullName evidence="2">Uncharacterized protein</fullName>
    </submittedName>
</protein>
<gene>
    <name evidence="2" type="ORF">V0288_08000</name>
</gene>